<dbReference type="RefSeq" id="XP_073105671.1">
    <property type="nucleotide sequence ID" value="XM_073249570.1"/>
</dbReference>
<dbReference type="SMART" id="SM00256">
    <property type="entry name" value="FBOX"/>
    <property type="match status" value="1"/>
</dbReference>
<dbReference type="Proteomes" id="UP000504607">
    <property type="component" value="Unplaced"/>
</dbReference>
<dbReference type="SUPFAM" id="SSF50965">
    <property type="entry name" value="Galactose oxidase, central domain"/>
    <property type="match status" value="1"/>
</dbReference>
<organism evidence="3 4">
    <name type="scientific">Elaeis guineensis var. tenera</name>
    <name type="common">Oil palm</name>
    <dbReference type="NCBI Taxonomy" id="51953"/>
    <lineage>
        <taxon>Eukaryota</taxon>
        <taxon>Viridiplantae</taxon>
        <taxon>Streptophyta</taxon>
        <taxon>Embryophyta</taxon>
        <taxon>Tracheophyta</taxon>
        <taxon>Spermatophyta</taxon>
        <taxon>Magnoliopsida</taxon>
        <taxon>Liliopsida</taxon>
        <taxon>Arecaceae</taxon>
        <taxon>Arecoideae</taxon>
        <taxon>Cocoseae</taxon>
        <taxon>Elaeidinae</taxon>
        <taxon>Elaeis</taxon>
    </lineage>
</organism>
<dbReference type="GeneID" id="105036568"/>
<dbReference type="AlphaFoldDB" id="A0A6I9QLT8"/>
<dbReference type="InterPro" id="IPR011043">
    <property type="entry name" value="Gal_Oxase/kelch_b-propeller"/>
</dbReference>
<keyword evidence="3" id="KW-1185">Reference proteome</keyword>
<accession>A0A6I9QLT8</accession>
<dbReference type="Gene3D" id="1.20.1280.50">
    <property type="match status" value="1"/>
</dbReference>
<gene>
    <name evidence="4" type="primary">LOC105036568</name>
</gene>
<dbReference type="InParanoid" id="A0A6I9QLT8"/>
<dbReference type="InterPro" id="IPR050796">
    <property type="entry name" value="SCF_F-box_component"/>
</dbReference>
<dbReference type="InterPro" id="IPR005174">
    <property type="entry name" value="KIB1-4_b-propeller"/>
</dbReference>
<proteinExistence type="predicted"/>
<evidence type="ECO:0000313" key="4">
    <source>
        <dbReference type="RefSeq" id="XP_010910626.1"/>
    </source>
</evidence>
<dbReference type="OrthoDB" id="2095648at2759"/>
<dbReference type="InterPro" id="IPR036047">
    <property type="entry name" value="F-box-like_dom_sf"/>
</dbReference>
<dbReference type="RefSeq" id="XP_010910626.1">
    <property type="nucleotide sequence ID" value="XM_010912324.3"/>
</dbReference>
<feature type="domain" description="F-box" evidence="2">
    <location>
        <begin position="26"/>
        <end position="71"/>
    </location>
</feature>
<keyword evidence="1" id="KW-0677">Repeat</keyword>
<evidence type="ECO:0000313" key="3">
    <source>
        <dbReference type="Proteomes" id="UP000504607"/>
    </source>
</evidence>
<reference evidence="4" key="1">
    <citation type="submission" date="2025-08" db="UniProtKB">
        <authorList>
            <consortium name="RefSeq"/>
        </authorList>
    </citation>
    <scope>IDENTIFICATION</scope>
</reference>
<evidence type="ECO:0000256" key="1">
    <source>
        <dbReference type="ARBA" id="ARBA00022737"/>
    </source>
</evidence>
<dbReference type="Pfam" id="PF03478">
    <property type="entry name" value="Beta-prop_KIB1-4"/>
    <property type="match status" value="1"/>
</dbReference>
<evidence type="ECO:0000259" key="2">
    <source>
        <dbReference type="PROSITE" id="PS50181"/>
    </source>
</evidence>
<dbReference type="PANTHER" id="PTHR31672:SF7">
    <property type="entry name" value="F-BOX DOMAIN-CONTAINING PROTEIN"/>
    <property type="match status" value="1"/>
</dbReference>
<dbReference type="FunFam" id="1.20.1280.50:FF:000008">
    <property type="entry name" value="F-box only protein 6"/>
    <property type="match status" value="1"/>
</dbReference>
<dbReference type="Gene3D" id="2.120.10.80">
    <property type="entry name" value="Kelch-type beta propeller"/>
    <property type="match status" value="1"/>
</dbReference>
<name>A0A6I9QLT8_ELAGV</name>
<dbReference type="CDD" id="cd22157">
    <property type="entry name" value="F-box_AtFBW1-like"/>
    <property type="match status" value="1"/>
</dbReference>
<dbReference type="FunCoup" id="A0A6I9QLT8">
    <property type="interactions" value="950"/>
</dbReference>
<dbReference type="InterPro" id="IPR015915">
    <property type="entry name" value="Kelch-typ_b-propeller"/>
</dbReference>
<dbReference type="InterPro" id="IPR001810">
    <property type="entry name" value="F-box_dom"/>
</dbReference>
<sequence length="411" mass="46083">MEQKLSPFAGKTRKRKAPDDAYLGSAFSLDELNQDLLERVLSWLPSSSFFRLRSVCKRWNSVATSATFQLACSRIPFRDPWFLMVDQDLDQSIVFDPAEANWKNLNHPAYLQQRHGCKPIPVASSGGLVCYRTESGNLIVCNPVTGACRELPPVGQSSESQTLHAITMYSSPKDPASYRIVLVSGEFSSLSFRVFDSTKNMWEDEVLLVQKAENSLESNMSGDETVYFLSKAGDVIATNMQRSPSKQYSSVLTMDNGEEVVYFLSQSGTIVTCNLARKTFSEHPRLLPIFSEYSIDVVECKGEMLVVILSEFLETASLRVWKFSKGDRSWRQVAAMPPSMSHEFYGKRVDINCIGSGDMIFICINSGDFSTYVMCNVVANEWNELPKCFVNGQAKEFLSAFSFEPRVEASV</sequence>
<dbReference type="RefSeq" id="XP_073105670.1">
    <property type="nucleotide sequence ID" value="XM_073249569.1"/>
</dbReference>
<dbReference type="SUPFAM" id="SSF81383">
    <property type="entry name" value="F-box domain"/>
    <property type="match status" value="1"/>
</dbReference>
<dbReference type="PROSITE" id="PS50181">
    <property type="entry name" value="FBOX"/>
    <property type="match status" value="1"/>
</dbReference>
<dbReference type="Pfam" id="PF00646">
    <property type="entry name" value="F-box"/>
    <property type="match status" value="1"/>
</dbReference>
<dbReference type="PANTHER" id="PTHR31672">
    <property type="entry name" value="BNACNNG10540D PROTEIN"/>
    <property type="match status" value="1"/>
</dbReference>
<protein>
    <submittedName>
        <fullName evidence="4">F-box only protein 13</fullName>
    </submittedName>
</protein>